<evidence type="ECO:0000256" key="1">
    <source>
        <dbReference type="ARBA" id="ARBA00004479"/>
    </source>
</evidence>
<reference evidence="5" key="1">
    <citation type="journal article" date="2020" name="Nat. Commun.">
        <title>Genome assembly of wild tea tree DASZ reveals pedigree and selection history of tea varieties.</title>
        <authorList>
            <person name="Zhang W."/>
            <person name="Zhang Y."/>
            <person name="Qiu H."/>
            <person name="Guo Y."/>
            <person name="Wan H."/>
            <person name="Zhang X."/>
            <person name="Scossa F."/>
            <person name="Alseekh S."/>
            <person name="Zhang Q."/>
            <person name="Wang P."/>
            <person name="Xu L."/>
            <person name="Schmidt M.H."/>
            <person name="Jia X."/>
            <person name="Li D."/>
            <person name="Zhu A."/>
            <person name="Guo F."/>
            <person name="Chen W."/>
            <person name="Ni D."/>
            <person name="Usadel B."/>
            <person name="Fernie A.R."/>
            <person name="Wen W."/>
        </authorList>
    </citation>
    <scope>NUCLEOTIDE SEQUENCE [LARGE SCALE GENOMIC DNA]</scope>
    <source>
        <strain evidence="5">cv. G240</strain>
    </source>
</reference>
<dbReference type="Proteomes" id="UP000593564">
    <property type="component" value="Unassembled WGS sequence"/>
</dbReference>
<sequence>MTQQQSSRSGSNNTTYDQYTFNNYYQEYQYGEIGQPIHSDDQSDVRYGDSSVPPHPYNYLGTLWNFHNESEGFICNFTRIECWRNEENRVLNFRLLGMGLKVKFPRGIVNCSSLTGSDLSNNNLFGTIPSNISSLIPFVTSLDLLGNSFSGEIPKDIANSSYLLLLKLDNNLLIGKIPPELGLLECIKSFISCRGQCLFFSYVIAESYTNNKGLCGGPLKCYKALDAYYHAFYLNGFVVGCLVSTVVAFALNMFYLPIDPLLKKIVSNKKKKRNQKVVQRRQWRPTAMNRVKDAKVVLSSPIWIEIISKLEKLVTRISFTKLVNATDNFREDNMIGLGKMGIMYKVVFPNGSFLAIKRFFESQFSEGHFMSEVMTLGRLRHNNLVPLFVFCYEGKEKLLVYKYIPNGNLYDWLHPPKCEFKTMKWPMRLHHHNKKFWVFNKNISSKCVLLDKNFEPKIFNFARAKFMNSNDAALGGSPITNEELLELGFDKKDVYSFGIVLLELLTRKEHPLLKLLQILTAIWLNGSSIFLQDVVDDPLIGLGFDGEIFEFINIACKCIQSVPEQRPTMLQVYQTMRATGKKHGIVDDY</sequence>
<gene>
    <name evidence="4" type="ORF">HYC85_003387</name>
</gene>
<evidence type="ECO:0000313" key="5">
    <source>
        <dbReference type="Proteomes" id="UP000593564"/>
    </source>
</evidence>
<dbReference type="PANTHER" id="PTHR48006:SF88">
    <property type="entry name" value="LRR RECEPTOR-LIKE KINASE FAMILY PROTEIN"/>
    <property type="match status" value="1"/>
</dbReference>
<dbReference type="Gene3D" id="3.30.200.20">
    <property type="entry name" value="Phosphorylase Kinase, domain 1"/>
    <property type="match status" value="1"/>
</dbReference>
<dbReference type="GO" id="GO:0005524">
    <property type="term" value="F:ATP binding"/>
    <property type="evidence" value="ECO:0007669"/>
    <property type="project" value="InterPro"/>
</dbReference>
<dbReference type="PROSITE" id="PS50011">
    <property type="entry name" value="PROTEIN_KINASE_DOM"/>
    <property type="match status" value="1"/>
</dbReference>
<dbReference type="InterPro" id="IPR011009">
    <property type="entry name" value="Kinase-like_dom_sf"/>
</dbReference>
<dbReference type="GO" id="GO:0004672">
    <property type="term" value="F:protein kinase activity"/>
    <property type="evidence" value="ECO:0007669"/>
    <property type="project" value="InterPro"/>
</dbReference>
<dbReference type="SUPFAM" id="SSF52058">
    <property type="entry name" value="L domain-like"/>
    <property type="match status" value="1"/>
</dbReference>
<proteinExistence type="predicted"/>
<dbReference type="InterPro" id="IPR032675">
    <property type="entry name" value="LRR_dom_sf"/>
</dbReference>
<evidence type="ECO:0000256" key="2">
    <source>
        <dbReference type="SAM" id="Phobius"/>
    </source>
</evidence>
<dbReference type="EMBL" id="JACBKZ010000001">
    <property type="protein sequence ID" value="KAF5962178.1"/>
    <property type="molecule type" value="Genomic_DNA"/>
</dbReference>
<evidence type="ECO:0000313" key="4">
    <source>
        <dbReference type="EMBL" id="KAF5962178.1"/>
    </source>
</evidence>
<name>A0A7J7IDC3_CAMSI</name>
<dbReference type="InterPro" id="IPR051824">
    <property type="entry name" value="LRR_Rcpt-Like_S/T_Kinase"/>
</dbReference>
<dbReference type="Gene3D" id="1.10.510.10">
    <property type="entry name" value="Transferase(Phosphotransferase) domain 1"/>
    <property type="match status" value="1"/>
</dbReference>
<accession>A0A7J7IDC3</accession>
<dbReference type="PANTHER" id="PTHR48006">
    <property type="entry name" value="LEUCINE-RICH REPEAT-CONTAINING PROTEIN DDB_G0281931-RELATED"/>
    <property type="match status" value="1"/>
</dbReference>
<evidence type="ECO:0000259" key="3">
    <source>
        <dbReference type="PROSITE" id="PS50011"/>
    </source>
</evidence>
<dbReference type="SUPFAM" id="SSF56112">
    <property type="entry name" value="Protein kinase-like (PK-like)"/>
    <property type="match status" value="1"/>
</dbReference>
<dbReference type="Pfam" id="PF00069">
    <property type="entry name" value="Pkinase"/>
    <property type="match status" value="1"/>
</dbReference>
<protein>
    <recommendedName>
        <fullName evidence="3">Protein kinase domain-containing protein</fullName>
    </recommendedName>
</protein>
<dbReference type="InterPro" id="IPR000719">
    <property type="entry name" value="Prot_kinase_dom"/>
</dbReference>
<dbReference type="AlphaFoldDB" id="A0A7J7IDC3"/>
<keyword evidence="2" id="KW-0472">Membrane</keyword>
<comment type="caution">
    <text evidence="4">The sequence shown here is derived from an EMBL/GenBank/DDBJ whole genome shotgun (WGS) entry which is preliminary data.</text>
</comment>
<keyword evidence="2" id="KW-1133">Transmembrane helix</keyword>
<reference evidence="4 5" key="2">
    <citation type="submission" date="2020-07" db="EMBL/GenBank/DDBJ databases">
        <title>Genome assembly of wild tea tree DASZ reveals pedigree and selection history of tea varieties.</title>
        <authorList>
            <person name="Zhang W."/>
        </authorList>
    </citation>
    <scope>NUCLEOTIDE SEQUENCE [LARGE SCALE GENOMIC DNA]</scope>
    <source>
        <strain evidence="5">cv. G240</strain>
        <tissue evidence="4">Leaf</tissue>
    </source>
</reference>
<feature type="domain" description="Protein kinase" evidence="3">
    <location>
        <begin position="329"/>
        <end position="586"/>
    </location>
</feature>
<feature type="transmembrane region" description="Helical" evidence="2">
    <location>
        <begin position="232"/>
        <end position="255"/>
    </location>
</feature>
<dbReference type="GO" id="GO:0016020">
    <property type="term" value="C:membrane"/>
    <property type="evidence" value="ECO:0007669"/>
    <property type="project" value="UniProtKB-SubCell"/>
</dbReference>
<keyword evidence="5" id="KW-1185">Reference proteome</keyword>
<keyword evidence="2" id="KW-0812">Transmembrane</keyword>
<comment type="subcellular location">
    <subcellularLocation>
        <location evidence="1">Membrane</location>
        <topology evidence="1">Single-pass type I membrane protein</topology>
    </subcellularLocation>
</comment>
<organism evidence="4 5">
    <name type="scientific">Camellia sinensis</name>
    <name type="common">Tea plant</name>
    <name type="synonym">Thea sinensis</name>
    <dbReference type="NCBI Taxonomy" id="4442"/>
    <lineage>
        <taxon>Eukaryota</taxon>
        <taxon>Viridiplantae</taxon>
        <taxon>Streptophyta</taxon>
        <taxon>Embryophyta</taxon>
        <taxon>Tracheophyta</taxon>
        <taxon>Spermatophyta</taxon>
        <taxon>Magnoliopsida</taxon>
        <taxon>eudicotyledons</taxon>
        <taxon>Gunneridae</taxon>
        <taxon>Pentapetalae</taxon>
        <taxon>asterids</taxon>
        <taxon>Ericales</taxon>
        <taxon>Theaceae</taxon>
        <taxon>Camellia</taxon>
    </lineage>
</organism>
<dbReference type="Gene3D" id="3.80.10.10">
    <property type="entry name" value="Ribonuclease Inhibitor"/>
    <property type="match status" value="1"/>
</dbReference>